<dbReference type="GO" id="GO:0016020">
    <property type="term" value="C:membrane"/>
    <property type="evidence" value="ECO:0007669"/>
    <property type="project" value="UniProtKB-SubCell"/>
</dbReference>
<evidence type="ECO:0000256" key="1">
    <source>
        <dbReference type="ARBA" id="ARBA00004141"/>
    </source>
</evidence>
<organism evidence="9 10">
    <name type="scientific">Absidia repens</name>
    <dbReference type="NCBI Taxonomy" id="90262"/>
    <lineage>
        <taxon>Eukaryota</taxon>
        <taxon>Fungi</taxon>
        <taxon>Fungi incertae sedis</taxon>
        <taxon>Mucoromycota</taxon>
        <taxon>Mucoromycotina</taxon>
        <taxon>Mucoromycetes</taxon>
        <taxon>Mucorales</taxon>
        <taxon>Cunninghamellaceae</taxon>
        <taxon>Absidia</taxon>
    </lineage>
</organism>
<dbReference type="AlphaFoldDB" id="A0A1X2I7U2"/>
<dbReference type="GO" id="GO:0004252">
    <property type="term" value="F:serine-type endopeptidase activity"/>
    <property type="evidence" value="ECO:0007669"/>
    <property type="project" value="TreeGrafter"/>
</dbReference>
<dbReference type="InterPro" id="IPR035952">
    <property type="entry name" value="Rhomboid-like_sf"/>
</dbReference>
<feature type="region of interest" description="Disordered" evidence="5">
    <location>
        <begin position="248"/>
        <end position="315"/>
    </location>
</feature>
<evidence type="ECO:0000259" key="7">
    <source>
        <dbReference type="Pfam" id="PF01694"/>
    </source>
</evidence>
<dbReference type="PANTHER" id="PTHR43066:SF21">
    <property type="entry name" value="UBIQUITIN-ASSOCIATED DOMAIN-CONTAINING PROTEIN 2"/>
    <property type="match status" value="1"/>
</dbReference>
<dbReference type="EMBL" id="MCGE01000022">
    <property type="protein sequence ID" value="ORZ11091.1"/>
    <property type="molecule type" value="Genomic_DNA"/>
</dbReference>
<evidence type="ECO:0000256" key="6">
    <source>
        <dbReference type="SAM" id="Phobius"/>
    </source>
</evidence>
<dbReference type="Gene3D" id="1.10.8.10">
    <property type="entry name" value="DNA helicase RuvA subunit, C-terminal domain"/>
    <property type="match status" value="1"/>
</dbReference>
<dbReference type="Proteomes" id="UP000193560">
    <property type="component" value="Unassembled WGS sequence"/>
</dbReference>
<keyword evidence="3 6" id="KW-1133">Transmembrane helix</keyword>
<dbReference type="PANTHER" id="PTHR43066">
    <property type="entry name" value="RHOMBOID-RELATED PROTEIN"/>
    <property type="match status" value="1"/>
</dbReference>
<evidence type="ECO:0000256" key="2">
    <source>
        <dbReference type="ARBA" id="ARBA00022692"/>
    </source>
</evidence>
<dbReference type="OrthoDB" id="272778at2759"/>
<evidence type="ECO:0000256" key="4">
    <source>
        <dbReference type="ARBA" id="ARBA00023136"/>
    </source>
</evidence>
<evidence type="ECO:0000313" key="9">
    <source>
        <dbReference type="EMBL" id="ORZ11091.1"/>
    </source>
</evidence>
<name>A0A1X2I7U2_9FUNG</name>
<dbReference type="Pfam" id="PF01694">
    <property type="entry name" value="Rhomboid"/>
    <property type="match status" value="1"/>
</dbReference>
<dbReference type="SUPFAM" id="SSF144091">
    <property type="entry name" value="Rhomboid-like"/>
    <property type="match status" value="1"/>
</dbReference>
<feature type="transmembrane region" description="Helical" evidence="6">
    <location>
        <begin position="52"/>
        <end position="78"/>
    </location>
</feature>
<dbReference type="CDD" id="cd14279">
    <property type="entry name" value="CUE"/>
    <property type="match status" value="1"/>
</dbReference>
<evidence type="ECO:0000256" key="3">
    <source>
        <dbReference type="ARBA" id="ARBA00022989"/>
    </source>
</evidence>
<feature type="compositionally biased region" description="Low complexity" evidence="5">
    <location>
        <begin position="306"/>
        <end position="315"/>
    </location>
</feature>
<feature type="transmembrane region" description="Helical" evidence="6">
    <location>
        <begin position="12"/>
        <end position="32"/>
    </location>
</feature>
<feature type="transmembrane region" description="Helical" evidence="6">
    <location>
        <begin position="157"/>
        <end position="187"/>
    </location>
</feature>
<gene>
    <name evidence="9" type="ORF">BCR42DRAFT_421547</name>
</gene>
<feature type="domain" description="CUE" evidence="8">
    <location>
        <begin position="343"/>
        <end position="378"/>
    </location>
</feature>
<dbReference type="InterPro" id="IPR022764">
    <property type="entry name" value="Peptidase_S54_rhomboid_dom"/>
</dbReference>
<keyword evidence="10" id="KW-1185">Reference proteome</keyword>
<accession>A0A1X2I7U2</accession>
<proteinExistence type="predicted"/>
<sequence>MSFTGPTGFYNAPVTKLIVVSIGALSILGAILKLKPYYHLQLVPHITVHHQFWRLFTCQFAFANSGDVFFGTMLIYSMRTIERQFGSSKYAAFVFVTISFATLLEIGALVTGIKLGFRYVPGGPYALLFAMLYQYHRMVPSLYRFQLFNITLNNKSFLYMLSFQIFISQGIYTIVPCMCGLLAGAFYRSDIANIKQWRFPAQIQSFSIHYIQPIIASPPLPRSNNALPTQRPIPSFGMEGLVASTTGIGLNTVNNDNDNNNNNSQQRRRQSTENPSAATTSHDEYDGESTSSLSTNNSNDRPTYVTPTSGTTTASAATSMREYLDALTGRAPLTSDEIQPPSQEHMAVLVSMFPNHSRDSISNALSAAQNNLNRAVEIMLTTPIPSGSNS</sequence>
<feature type="transmembrane region" description="Helical" evidence="6">
    <location>
        <begin position="90"/>
        <end position="113"/>
    </location>
</feature>
<evidence type="ECO:0000313" key="10">
    <source>
        <dbReference type="Proteomes" id="UP000193560"/>
    </source>
</evidence>
<feature type="compositionally biased region" description="Low complexity" evidence="5">
    <location>
        <begin position="254"/>
        <end position="263"/>
    </location>
</feature>
<feature type="transmembrane region" description="Helical" evidence="6">
    <location>
        <begin position="119"/>
        <end position="136"/>
    </location>
</feature>
<feature type="domain" description="Peptidase S54 rhomboid" evidence="7">
    <location>
        <begin position="50"/>
        <end position="187"/>
    </location>
</feature>
<reference evidence="9 10" key="1">
    <citation type="submission" date="2016-07" db="EMBL/GenBank/DDBJ databases">
        <title>Pervasive Adenine N6-methylation of Active Genes in Fungi.</title>
        <authorList>
            <consortium name="DOE Joint Genome Institute"/>
            <person name="Mondo S.J."/>
            <person name="Dannebaum R.O."/>
            <person name="Kuo R.C."/>
            <person name="Labutti K."/>
            <person name="Haridas S."/>
            <person name="Kuo A."/>
            <person name="Salamov A."/>
            <person name="Ahrendt S.R."/>
            <person name="Lipzen A."/>
            <person name="Sullivan W."/>
            <person name="Andreopoulos W.B."/>
            <person name="Clum A."/>
            <person name="Lindquist E."/>
            <person name="Daum C."/>
            <person name="Ramamoorthy G.K."/>
            <person name="Gryganskyi A."/>
            <person name="Culley D."/>
            <person name="Magnuson J.K."/>
            <person name="James T.Y."/>
            <person name="O'Malley M.A."/>
            <person name="Stajich J.E."/>
            <person name="Spatafora J.W."/>
            <person name="Visel A."/>
            <person name="Grigoriev I.V."/>
        </authorList>
    </citation>
    <scope>NUCLEOTIDE SEQUENCE [LARGE SCALE GENOMIC DNA]</scope>
    <source>
        <strain evidence="9 10">NRRL 1336</strain>
    </source>
</reference>
<dbReference type="GO" id="GO:0043130">
    <property type="term" value="F:ubiquitin binding"/>
    <property type="evidence" value="ECO:0007669"/>
    <property type="project" value="InterPro"/>
</dbReference>
<dbReference type="STRING" id="90262.A0A1X2I7U2"/>
<evidence type="ECO:0000256" key="5">
    <source>
        <dbReference type="SAM" id="MobiDB-lite"/>
    </source>
</evidence>
<dbReference type="SUPFAM" id="SSF46934">
    <property type="entry name" value="UBA-like"/>
    <property type="match status" value="1"/>
</dbReference>
<comment type="caution">
    <text evidence="9">The sequence shown here is derived from an EMBL/GenBank/DDBJ whole genome shotgun (WGS) entry which is preliminary data.</text>
</comment>
<keyword evidence="4 6" id="KW-0472">Membrane</keyword>
<keyword evidence="2 6" id="KW-0812">Transmembrane</keyword>
<dbReference type="InterPro" id="IPR009060">
    <property type="entry name" value="UBA-like_sf"/>
</dbReference>
<dbReference type="Gene3D" id="1.20.1540.10">
    <property type="entry name" value="Rhomboid-like"/>
    <property type="match status" value="1"/>
</dbReference>
<feature type="compositionally biased region" description="Low complexity" evidence="5">
    <location>
        <begin position="289"/>
        <end position="299"/>
    </location>
</feature>
<dbReference type="InterPro" id="IPR003892">
    <property type="entry name" value="CUE"/>
</dbReference>
<evidence type="ECO:0000259" key="8">
    <source>
        <dbReference type="Pfam" id="PF02845"/>
    </source>
</evidence>
<dbReference type="Pfam" id="PF02845">
    <property type="entry name" value="CUE"/>
    <property type="match status" value="1"/>
</dbReference>
<protein>
    <submittedName>
        <fullName evidence="9">Uncharacterized protein</fullName>
    </submittedName>
</protein>
<comment type="subcellular location">
    <subcellularLocation>
        <location evidence="1">Membrane</location>
        <topology evidence="1">Multi-pass membrane protein</topology>
    </subcellularLocation>
</comment>